<keyword evidence="3" id="KW-0963">Cytoplasm</keyword>
<dbReference type="InterPro" id="IPR038277">
    <property type="entry name" value="UreF_sf"/>
</dbReference>
<dbReference type="Proteomes" id="UP000183812">
    <property type="component" value="Unassembled WGS sequence"/>
</dbReference>
<dbReference type="GO" id="GO:0005737">
    <property type="term" value="C:cytoplasm"/>
    <property type="evidence" value="ECO:0007669"/>
    <property type="project" value="UniProtKB-SubCell"/>
</dbReference>
<dbReference type="AlphaFoldDB" id="A0A1G7N6A8"/>
<comment type="subcellular location">
    <subcellularLocation>
        <location evidence="3">Cytoplasm</location>
    </subcellularLocation>
</comment>
<dbReference type="EMBL" id="FNAY01000015">
    <property type="protein sequence ID" value="SDF69486.1"/>
    <property type="molecule type" value="Genomic_DNA"/>
</dbReference>
<proteinExistence type="inferred from homology"/>
<dbReference type="PANTHER" id="PTHR33620:SF1">
    <property type="entry name" value="UREASE ACCESSORY PROTEIN F"/>
    <property type="match status" value="1"/>
</dbReference>
<evidence type="ECO:0000256" key="2">
    <source>
        <dbReference type="ARBA" id="ARBA00023186"/>
    </source>
</evidence>
<protein>
    <recommendedName>
        <fullName evidence="3">Urease accessory protein UreF</fullName>
    </recommendedName>
</protein>
<comment type="function">
    <text evidence="3">Required for maturation of urease via the functional incorporation of the urease nickel metallocenter.</text>
</comment>
<dbReference type="PIRSF" id="PIRSF009467">
    <property type="entry name" value="Ureas_acces_UreF"/>
    <property type="match status" value="1"/>
</dbReference>
<evidence type="ECO:0000313" key="4">
    <source>
        <dbReference type="EMBL" id="SDF69486.1"/>
    </source>
</evidence>
<dbReference type="PANTHER" id="PTHR33620">
    <property type="entry name" value="UREASE ACCESSORY PROTEIN F"/>
    <property type="match status" value="1"/>
</dbReference>
<keyword evidence="1 3" id="KW-0996">Nickel insertion</keyword>
<name>A0A1G7N6A8_RHOCA</name>
<dbReference type="HAMAP" id="MF_01385">
    <property type="entry name" value="UreF"/>
    <property type="match status" value="1"/>
</dbReference>
<accession>A0A1G7N6A8</accession>
<evidence type="ECO:0000256" key="1">
    <source>
        <dbReference type="ARBA" id="ARBA00022988"/>
    </source>
</evidence>
<organism evidence="4 5">
    <name type="scientific">Rhodobacter capsulatus</name>
    <name type="common">Rhodopseudomonas capsulata</name>
    <dbReference type="NCBI Taxonomy" id="1061"/>
    <lineage>
        <taxon>Bacteria</taxon>
        <taxon>Pseudomonadati</taxon>
        <taxon>Pseudomonadota</taxon>
        <taxon>Alphaproteobacteria</taxon>
        <taxon>Rhodobacterales</taxon>
        <taxon>Rhodobacter group</taxon>
        <taxon>Rhodobacter</taxon>
    </lineage>
</organism>
<dbReference type="GO" id="GO:0016151">
    <property type="term" value="F:nickel cation binding"/>
    <property type="evidence" value="ECO:0007669"/>
    <property type="project" value="UniProtKB-UniRule"/>
</dbReference>
<gene>
    <name evidence="3" type="primary">ureF</name>
    <name evidence="4" type="ORF">SAMN04244550_02670</name>
</gene>
<dbReference type="Gene3D" id="1.10.4190.10">
    <property type="entry name" value="Urease accessory protein UreF"/>
    <property type="match status" value="1"/>
</dbReference>
<evidence type="ECO:0000313" key="5">
    <source>
        <dbReference type="Proteomes" id="UP000183812"/>
    </source>
</evidence>
<dbReference type="Pfam" id="PF01730">
    <property type="entry name" value="UreF"/>
    <property type="match status" value="1"/>
</dbReference>
<reference evidence="4 5" key="1">
    <citation type="submission" date="2016-10" db="EMBL/GenBank/DDBJ databases">
        <authorList>
            <person name="de Groot N.N."/>
        </authorList>
    </citation>
    <scope>NUCLEOTIDE SEQUENCE [LARGE SCALE GENOMIC DNA]</scope>
    <source>
        <strain evidence="5">DSM 938 / 37b4</strain>
    </source>
</reference>
<keyword evidence="2 3" id="KW-0143">Chaperone</keyword>
<sequence>MAPAARWGMTTALIMSTPELDLLGLVQWLSPAFPTGAFAYSHGLEQAVVAGEVRSEAELRDWLSDILEHGAGWNDAVLMACGLRGADLADLSDLSRALAGTAERLRETEEQGAAFARARAEMTGTCTNPMPLPLAVAAAARELSLPTEQVIALFQHAFASNLVSVGVRFIPLGQAAGQRVLAALHPIIARLASRAATATPADLAQSAFRAEIASAAHETLDVRIFKT</sequence>
<comment type="subunit">
    <text evidence="3">UreD, UreF and UreG form a complex that acts as a GTP-hydrolysis-dependent molecular chaperone, activating the urease apoprotein by helping to assemble the nickel containing metallocenter of UreC. The UreE protein probably delivers the nickel.</text>
</comment>
<dbReference type="InterPro" id="IPR002639">
    <property type="entry name" value="UreF"/>
</dbReference>
<comment type="similarity">
    <text evidence="3">Belongs to the UreF family.</text>
</comment>
<evidence type="ECO:0000256" key="3">
    <source>
        <dbReference type="HAMAP-Rule" id="MF_01385"/>
    </source>
</evidence>